<evidence type="ECO:0008006" key="3">
    <source>
        <dbReference type="Google" id="ProtNLM"/>
    </source>
</evidence>
<dbReference type="InterPro" id="IPR023393">
    <property type="entry name" value="START-like_dom_sf"/>
</dbReference>
<dbReference type="KEGG" id="spl:Spea_0761"/>
<sequence>MIMFKKFLLLLLVIIALPFIAGLFVDKNYSVTTQITIDKPVAEVFDYVKYLKNQDQYSVWAQMDPDMQKNYRGIDGMVGFVAGWASDKEEVGVGEQEIVRIDEGKRIDYELRFYKPFESTDFAYMETQAISANQTRVTWGFGGHLDYPMNLMFLFIDFEGMITNDLNQGLQQLKTIVEAQ</sequence>
<gene>
    <name evidence="1" type="ordered locus">Spea_0761</name>
</gene>
<dbReference type="STRING" id="398579.Spea_0761"/>
<name>A8H0K1_SHEPA</name>
<dbReference type="Gene3D" id="3.30.530.20">
    <property type="match status" value="1"/>
</dbReference>
<dbReference type="EMBL" id="CP000851">
    <property type="protein sequence ID" value="ABV86088.1"/>
    <property type="molecule type" value="Genomic_DNA"/>
</dbReference>
<dbReference type="eggNOG" id="COG1670">
    <property type="taxonomic scope" value="Bacteria"/>
</dbReference>
<keyword evidence="2" id="KW-1185">Reference proteome</keyword>
<dbReference type="AlphaFoldDB" id="A8H0K1"/>
<dbReference type="CDD" id="cd07818">
    <property type="entry name" value="SRPBCC_1"/>
    <property type="match status" value="1"/>
</dbReference>
<dbReference type="OrthoDB" id="9807923at2"/>
<evidence type="ECO:0000313" key="2">
    <source>
        <dbReference type="Proteomes" id="UP000002608"/>
    </source>
</evidence>
<proteinExistence type="predicted"/>
<organism evidence="1 2">
    <name type="scientific">Shewanella pealeana (strain ATCC 700345 / ANG-SQ1)</name>
    <dbReference type="NCBI Taxonomy" id="398579"/>
    <lineage>
        <taxon>Bacteria</taxon>
        <taxon>Pseudomonadati</taxon>
        <taxon>Pseudomonadota</taxon>
        <taxon>Gammaproteobacteria</taxon>
        <taxon>Alteromonadales</taxon>
        <taxon>Shewanellaceae</taxon>
        <taxon>Shewanella</taxon>
    </lineage>
</organism>
<accession>A8H0K1</accession>
<dbReference type="SUPFAM" id="SSF55961">
    <property type="entry name" value="Bet v1-like"/>
    <property type="match status" value="1"/>
</dbReference>
<dbReference type="HOGENOM" id="CLU_104147_2_0_6"/>
<evidence type="ECO:0000313" key="1">
    <source>
        <dbReference type="EMBL" id="ABV86088.1"/>
    </source>
</evidence>
<reference evidence="1 2" key="1">
    <citation type="submission" date="2007-10" db="EMBL/GenBank/DDBJ databases">
        <title>Complete sequence of Shewanella pealeana ATCC 700345.</title>
        <authorList>
            <consortium name="US DOE Joint Genome Institute"/>
            <person name="Copeland A."/>
            <person name="Lucas S."/>
            <person name="Lapidus A."/>
            <person name="Barry K."/>
            <person name="Glavina del Rio T."/>
            <person name="Dalin E."/>
            <person name="Tice H."/>
            <person name="Pitluck S."/>
            <person name="Chertkov O."/>
            <person name="Brettin T."/>
            <person name="Bruce D."/>
            <person name="Detter J.C."/>
            <person name="Han C."/>
            <person name="Schmutz J."/>
            <person name="Larimer F."/>
            <person name="Land M."/>
            <person name="Hauser L."/>
            <person name="Kyrpides N."/>
            <person name="Kim E."/>
            <person name="Zhao J.-S.Z."/>
            <person name="Manno D."/>
            <person name="Hawari J."/>
            <person name="Richardson P."/>
        </authorList>
    </citation>
    <scope>NUCLEOTIDE SEQUENCE [LARGE SCALE GENOMIC DNA]</scope>
    <source>
        <strain evidence="2">ATCC 700345 / ANG-SQ1</strain>
    </source>
</reference>
<protein>
    <recommendedName>
        <fullName evidence="3">Polyketide cyclase/dehydrase</fullName>
    </recommendedName>
</protein>
<dbReference type="Proteomes" id="UP000002608">
    <property type="component" value="Chromosome"/>
</dbReference>